<dbReference type="InterPro" id="IPR036390">
    <property type="entry name" value="WH_DNA-bd_sf"/>
</dbReference>
<dbReference type="PANTHER" id="PTHR33221">
    <property type="entry name" value="WINGED HELIX-TURN-HELIX TRANSCRIPTIONAL REGULATOR, RRF2 FAMILY"/>
    <property type="match status" value="1"/>
</dbReference>
<dbReference type="PROSITE" id="PS51197">
    <property type="entry name" value="HTH_RRF2_2"/>
    <property type="match status" value="1"/>
</dbReference>
<dbReference type="GO" id="GO:0005829">
    <property type="term" value="C:cytosol"/>
    <property type="evidence" value="ECO:0007669"/>
    <property type="project" value="TreeGrafter"/>
</dbReference>
<accession>A0A1Y2T017</accession>
<dbReference type="Gene3D" id="1.10.10.10">
    <property type="entry name" value="Winged helix-like DNA-binding domain superfamily/Winged helix DNA-binding domain"/>
    <property type="match status" value="1"/>
</dbReference>
<name>A0A1Y2T017_9BIFI</name>
<dbReference type="Pfam" id="PF02082">
    <property type="entry name" value="Rrf2"/>
    <property type="match status" value="1"/>
</dbReference>
<dbReference type="EMBL" id="NEKC01000009">
    <property type="protein sequence ID" value="OTA29051.1"/>
    <property type="molecule type" value="Genomic_DNA"/>
</dbReference>
<dbReference type="AlphaFoldDB" id="A0A1Y2T017"/>
<sequence length="160" mass="16794">MQISSRFTIAVHALAYIDLFESQMRVTSAVLAQSIRVNPVIIRGVLSDLKAAGIVDARKGSGGTWLARPLSSVTLYDVFAAVDPVGGASGSELFHFHENPAPQCVVGGNIHTALDDKLLAVQDAMEEQLRAVTLETVVADLVGAARSRGQEVPEVGSAAA</sequence>
<comment type="caution">
    <text evidence="1">The sequence shown here is derived from an EMBL/GenBank/DDBJ whole genome shotgun (WGS) entry which is preliminary data.</text>
</comment>
<dbReference type="SUPFAM" id="SSF46785">
    <property type="entry name" value="Winged helix' DNA-binding domain"/>
    <property type="match status" value="1"/>
</dbReference>
<proteinExistence type="predicted"/>
<evidence type="ECO:0000313" key="2">
    <source>
        <dbReference type="Proteomes" id="UP000243540"/>
    </source>
</evidence>
<organism evidence="1 2">
    <name type="scientific">Alloscardovia macacae</name>
    <dbReference type="NCBI Taxonomy" id="1160091"/>
    <lineage>
        <taxon>Bacteria</taxon>
        <taxon>Bacillati</taxon>
        <taxon>Actinomycetota</taxon>
        <taxon>Actinomycetes</taxon>
        <taxon>Bifidobacteriales</taxon>
        <taxon>Bifidobacteriaceae</taxon>
        <taxon>Alloscardovia</taxon>
    </lineage>
</organism>
<evidence type="ECO:0000313" key="1">
    <source>
        <dbReference type="EMBL" id="OTA29051.1"/>
    </source>
</evidence>
<dbReference type="Proteomes" id="UP000243540">
    <property type="component" value="Unassembled WGS sequence"/>
</dbReference>
<protein>
    <submittedName>
        <fullName evidence="1">Transcriptional regulator</fullName>
    </submittedName>
</protein>
<dbReference type="InterPro" id="IPR036388">
    <property type="entry name" value="WH-like_DNA-bd_sf"/>
</dbReference>
<dbReference type="RefSeq" id="WP_086106754.1">
    <property type="nucleotide sequence ID" value="NZ_NEKC01000009.1"/>
</dbReference>
<gene>
    <name evidence="1" type="ORF">B9T39_05200</name>
</gene>
<dbReference type="InterPro" id="IPR000944">
    <property type="entry name" value="Tscrpt_reg_Rrf2"/>
</dbReference>
<reference evidence="1 2" key="1">
    <citation type="submission" date="2017-04" db="EMBL/GenBank/DDBJ databases">
        <title>Draft genome sequences of Alloscardovia macacae UMA81211 and UMA81212 isolated from the feces of a rhesus macaque (Macaca mulatta).</title>
        <authorList>
            <person name="Albert K."/>
            <person name="Sela D.A."/>
        </authorList>
    </citation>
    <scope>NUCLEOTIDE SEQUENCE [LARGE SCALE GENOMIC DNA]</scope>
    <source>
        <strain evidence="1 2">UMA81212</strain>
    </source>
</reference>
<dbReference type="GO" id="GO:0003700">
    <property type="term" value="F:DNA-binding transcription factor activity"/>
    <property type="evidence" value="ECO:0007669"/>
    <property type="project" value="TreeGrafter"/>
</dbReference>
<dbReference type="STRING" id="1160091.B9T39_05200"/>
<dbReference type="PANTHER" id="PTHR33221:SF15">
    <property type="entry name" value="HTH-TYPE TRANSCRIPTIONAL REGULATOR YWGB-RELATED"/>
    <property type="match status" value="1"/>
</dbReference>